<evidence type="ECO:0000313" key="7">
    <source>
        <dbReference type="EMBL" id="MBT1700798.1"/>
    </source>
</evidence>
<dbReference type="FunFam" id="2.40.30.170:FF:000010">
    <property type="entry name" value="Efflux RND transporter periplasmic adaptor subunit"/>
    <property type="match status" value="1"/>
</dbReference>
<dbReference type="GO" id="GO:0015679">
    <property type="term" value="P:plasma membrane copper ion transport"/>
    <property type="evidence" value="ECO:0007669"/>
    <property type="project" value="TreeGrafter"/>
</dbReference>
<dbReference type="PANTHER" id="PTHR30097:SF4">
    <property type="entry name" value="SLR6042 PROTEIN"/>
    <property type="match status" value="1"/>
</dbReference>
<dbReference type="Pfam" id="PF25954">
    <property type="entry name" value="Beta-barrel_RND_2"/>
    <property type="match status" value="1"/>
</dbReference>
<keyword evidence="8" id="KW-1185">Reference proteome</keyword>
<dbReference type="InterPro" id="IPR006143">
    <property type="entry name" value="RND_pump_MFP"/>
</dbReference>
<evidence type="ECO:0000259" key="5">
    <source>
        <dbReference type="Pfam" id="PF25954"/>
    </source>
</evidence>
<dbReference type="SUPFAM" id="SSF111369">
    <property type="entry name" value="HlyD-like secretion proteins"/>
    <property type="match status" value="1"/>
</dbReference>
<dbReference type="InterPro" id="IPR058647">
    <property type="entry name" value="BSH_CzcB-like"/>
</dbReference>
<evidence type="ECO:0000256" key="2">
    <source>
        <dbReference type="ARBA" id="ARBA00022448"/>
    </source>
</evidence>
<dbReference type="Proteomes" id="UP001319200">
    <property type="component" value="Unassembled WGS sequence"/>
</dbReference>
<dbReference type="GO" id="GO:0022857">
    <property type="term" value="F:transmembrane transporter activity"/>
    <property type="evidence" value="ECO:0007669"/>
    <property type="project" value="InterPro"/>
</dbReference>
<dbReference type="PANTHER" id="PTHR30097">
    <property type="entry name" value="CATION EFFLUX SYSTEM PROTEIN CUSB"/>
    <property type="match status" value="1"/>
</dbReference>
<keyword evidence="2" id="KW-0813">Transport</keyword>
<dbReference type="AlphaFoldDB" id="A0AAP2DT26"/>
<proteinExistence type="inferred from homology"/>
<dbReference type="InterPro" id="IPR051909">
    <property type="entry name" value="MFP_Cation_Efflux"/>
</dbReference>
<dbReference type="GO" id="GO:0030313">
    <property type="term" value="C:cell envelope"/>
    <property type="evidence" value="ECO:0007669"/>
    <property type="project" value="TreeGrafter"/>
</dbReference>
<feature type="domain" description="CusB-like beta-barrel" evidence="5">
    <location>
        <begin position="214"/>
        <end position="288"/>
    </location>
</feature>
<feature type="chain" id="PRO_5042828697" evidence="4">
    <location>
        <begin position="20"/>
        <end position="363"/>
    </location>
</feature>
<dbReference type="Gene3D" id="2.40.420.20">
    <property type="match status" value="1"/>
</dbReference>
<reference evidence="7 8" key="1">
    <citation type="submission" date="2021-05" db="EMBL/GenBank/DDBJ databases">
        <title>A Polyphasic approach of four new species of the genus Ohtaekwangia: Ohtaekwangia histidinii sp. nov., Ohtaekwangia cretensis sp. nov., Ohtaekwangia indiensis sp. nov., Ohtaekwangia reichenbachii sp. nov. from diverse environment.</title>
        <authorList>
            <person name="Octaviana S."/>
        </authorList>
    </citation>
    <scope>NUCLEOTIDE SEQUENCE [LARGE SCALE GENOMIC DNA]</scope>
    <source>
        <strain evidence="7 8">PWU4</strain>
    </source>
</reference>
<name>A0AAP2DT26_9BACT</name>
<evidence type="ECO:0000259" key="6">
    <source>
        <dbReference type="Pfam" id="PF25973"/>
    </source>
</evidence>
<sequence>MCCGKIALLTLLSATALVACTTSDGENADDHKTFVLSDAMLKNVKLDTVTRSMVNGVLDLNGKIVADENRMVEVFPIVGGNVLAVNADLGDYVKKGQTLAVIKSGEVAEYDKELIDAQSDVLVAEKNLHVKQDLFESKLSSERELVSAQKELEKAEAALRKVKETFSIYNFNERSEYHLKTPISGFVIYKNINRDMTLPSGQSESVFTIAELDEVWAVANVYESDISRIREGMDVTVTTLSYQGEQIPGKIDKIFNVLDPQTKTMRVRIRIPNPQFKLKPEMLATVKAKYNESSVLPSVPSSAIIFDNSRKFVMIFKDRFNIETREVDVYKSADSTTWLSAGVEPGEVVISKNQLFIYDALND</sequence>
<keyword evidence="3" id="KW-0175">Coiled coil</keyword>
<dbReference type="GO" id="GO:0060003">
    <property type="term" value="P:copper ion export"/>
    <property type="evidence" value="ECO:0007669"/>
    <property type="project" value="TreeGrafter"/>
</dbReference>
<comment type="caution">
    <text evidence="7">The sequence shown here is derived from an EMBL/GenBank/DDBJ whole genome shotgun (WGS) entry which is preliminary data.</text>
</comment>
<dbReference type="GO" id="GO:0016020">
    <property type="term" value="C:membrane"/>
    <property type="evidence" value="ECO:0007669"/>
    <property type="project" value="InterPro"/>
</dbReference>
<evidence type="ECO:0000313" key="8">
    <source>
        <dbReference type="Proteomes" id="UP001319200"/>
    </source>
</evidence>
<dbReference type="NCBIfam" id="TIGR01730">
    <property type="entry name" value="RND_mfp"/>
    <property type="match status" value="1"/>
</dbReference>
<evidence type="ECO:0000256" key="4">
    <source>
        <dbReference type="SAM" id="SignalP"/>
    </source>
</evidence>
<comment type="similarity">
    <text evidence="1">Belongs to the membrane fusion protein (MFP) (TC 8.A.1) family.</text>
</comment>
<feature type="signal peptide" evidence="4">
    <location>
        <begin position="1"/>
        <end position="19"/>
    </location>
</feature>
<dbReference type="PROSITE" id="PS51257">
    <property type="entry name" value="PROKAR_LIPOPROTEIN"/>
    <property type="match status" value="1"/>
</dbReference>
<accession>A0AAP2DT26</accession>
<evidence type="ECO:0000256" key="3">
    <source>
        <dbReference type="SAM" id="Coils"/>
    </source>
</evidence>
<feature type="coiled-coil region" evidence="3">
    <location>
        <begin position="138"/>
        <end position="165"/>
    </location>
</feature>
<gene>
    <name evidence="7" type="ORF">KK083_28160</name>
</gene>
<dbReference type="InterPro" id="IPR058792">
    <property type="entry name" value="Beta-barrel_RND_2"/>
</dbReference>
<protein>
    <submittedName>
        <fullName evidence="7">Efflux RND transporter periplasmic adaptor subunit</fullName>
    </submittedName>
</protein>
<dbReference type="Gene3D" id="2.40.30.170">
    <property type="match status" value="1"/>
</dbReference>
<keyword evidence="4" id="KW-0732">Signal</keyword>
<dbReference type="Pfam" id="PF25973">
    <property type="entry name" value="BSH_CzcB"/>
    <property type="match status" value="1"/>
</dbReference>
<feature type="domain" description="CzcB-like barrel-sandwich hybrid" evidence="6">
    <location>
        <begin position="70"/>
        <end position="210"/>
    </location>
</feature>
<organism evidence="7 8">
    <name type="scientific">Chryseosolibacter histidini</name>
    <dbReference type="NCBI Taxonomy" id="2782349"/>
    <lineage>
        <taxon>Bacteria</taxon>
        <taxon>Pseudomonadati</taxon>
        <taxon>Bacteroidota</taxon>
        <taxon>Cytophagia</taxon>
        <taxon>Cytophagales</taxon>
        <taxon>Chryseotaleaceae</taxon>
        <taxon>Chryseosolibacter</taxon>
    </lineage>
</organism>
<dbReference type="EMBL" id="JAHESF010000048">
    <property type="protein sequence ID" value="MBT1700798.1"/>
    <property type="molecule type" value="Genomic_DNA"/>
</dbReference>
<dbReference type="Gene3D" id="2.40.50.100">
    <property type="match status" value="1"/>
</dbReference>
<evidence type="ECO:0000256" key="1">
    <source>
        <dbReference type="ARBA" id="ARBA00009477"/>
    </source>
</evidence>